<protein>
    <recommendedName>
        <fullName evidence="3">Fibrobacter succinogenes major paralogous domain-containing protein</fullName>
    </recommendedName>
</protein>
<organism evidence="1 2">
    <name type="scientific">Elizabethkingia anophelis R26</name>
    <dbReference type="NCBI Taxonomy" id="1246994"/>
    <lineage>
        <taxon>Bacteria</taxon>
        <taxon>Pseudomonadati</taxon>
        <taxon>Bacteroidota</taxon>
        <taxon>Flavobacteriia</taxon>
        <taxon>Flavobacteriales</taxon>
        <taxon>Weeksellaceae</taxon>
        <taxon>Elizabethkingia</taxon>
    </lineage>
</organism>
<evidence type="ECO:0000313" key="2">
    <source>
        <dbReference type="Proteomes" id="UP000190057"/>
    </source>
</evidence>
<proteinExistence type="predicted"/>
<dbReference type="EMBL" id="CP023401">
    <property type="protein sequence ID" value="ATC35819.1"/>
    <property type="molecule type" value="Genomic_DNA"/>
</dbReference>
<gene>
    <name evidence="1" type="ORF">BAZ09_006140</name>
</gene>
<dbReference type="PROSITE" id="PS51257">
    <property type="entry name" value="PROKAR_LIPOPROTEIN"/>
    <property type="match status" value="1"/>
</dbReference>
<dbReference type="Proteomes" id="UP000190057">
    <property type="component" value="Chromosome"/>
</dbReference>
<evidence type="ECO:0008006" key="3">
    <source>
        <dbReference type="Google" id="ProtNLM"/>
    </source>
</evidence>
<keyword evidence="2" id="KW-1185">Reference proteome</keyword>
<sequence length="548" mass="59717">MKMLNKRYKTVITSLILMIKSMIFILSFLSLSSCRSAEHDNIVAGGAIAAVKINLLGSDYASGKSSNQANLKETGLPVKDNVQRQSKMITPSLFFEAELAPSNNDANKSGRASTEPTALIAGDQIGAGMKFRIIAYRQDDNSYQAYQDYTVGEQAQPLMLDSGKAYTIIAYSYGSTSALPEISTGEMTNLSQAKIGYDDNNKDLMYQKIEGFIPDGNNPNNKVDIKLRHKLNQITTVINSYIGDISEISWADLRPHHPQGVLSLSNGTMSRTYESDERLNFSGSFPTTTATADPVLINADTNGSLTGLFSASLTVNHVGKTIDLPNTFKITPENKSTLTINLKKCGAYLGPNNTQWKEFMCQNLGATEGINPFSPEAGNHGAKYQWGYKPINVNSSDDRYYTQTDDQANNGAIVGWNQTGMSDDSWSDISKTVNDPCPDNFRVPTSAQWEAVVAYNTASQIGSWNPSDSNFGGMARLGDHLYLPTAGYRRANSAGEIDTRGGLISYWSSTISPSSDYAYVLSWYYSGGIQGKSSSSKINGLSIRCISK</sequence>
<accession>A0ABN5BTL2</accession>
<reference evidence="1 2" key="1">
    <citation type="submission" date="2017-09" db="EMBL/GenBank/DDBJ databases">
        <title>Complete circularized genomes of four mosquito-derived Elizabethkingia anophelis isolates.</title>
        <authorList>
            <person name="Nicholson A.C."/>
            <person name="Xu J."/>
        </authorList>
    </citation>
    <scope>NUCLEOTIDE SEQUENCE [LARGE SCALE GENOMIC DNA]</scope>
    <source>
        <strain evidence="1 2">R26</strain>
    </source>
</reference>
<name>A0ABN5BTL2_9FLAO</name>
<evidence type="ECO:0000313" key="1">
    <source>
        <dbReference type="EMBL" id="ATC35819.1"/>
    </source>
</evidence>